<name>A0A3S5AJB0_9PLAT</name>
<dbReference type="AlphaFoldDB" id="A0A3S5AJB0"/>
<sequence length="91" mass="10115">MELNALATAAELMTDTRGRGPDNPHAQVNCDLQNRLVRLQDKVAEISTDFNCCQELDQTFRQPVSLATKSVSFLKLVARVTVQLISKNDPD</sequence>
<evidence type="ECO:0000313" key="1">
    <source>
        <dbReference type="EMBL" id="VEL18056.1"/>
    </source>
</evidence>
<keyword evidence="2" id="KW-1185">Reference proteome</keyword>
<reference evidence="1" key="1">
    <citation type="submission" date="2018-11" db="EMBL/GenBank/DDBJ databases">
        <authorList>
            <consortium name="Pathogen Informatics"/>
        </authorList>
    </citation>
    <scope>NUCLEOTIDE SEQUENCE</scope>
</reference>
<comment type="caution">
    <text evidence="1">The sequence shown here is derived from an EMBL/GenBank/DDBJ whole genome shotgun (WGS) entry which is preliminary data.</text>
</comment>
<accession>A0A3S5AJB0</accession>
<evidence type="ECO:0000313" key="2">
    <source>
        <dbReference type="Proteomes" id="UP000784294"/>
    </source>
</evidence>
<protein>
    <submittedName>
        <fullName evidence="1">Uncharacterized protein</fullName>
    </submittedName>
</protein>
<gene>
    <name evidence="1" type="ORF">PXEA_LOCUS11496</name>
</gene>
<proteinExistence type="predicted"/>
<dbReference type="EMBL" id="CAAALY010035428">
    <property type="protein sequence ID" value="VEL18056.1"/>
    <property type="molecule type" value="Genomic_DNA"/>
</dbReference>
<dbReference type="Proteomes" id="UP000784294">
    <property type="component" value="Unassembled WGS sequence"/>
</dbReference>
<organism evidence="1 2">
    <name type="scientific">Protopolystoma xenopodis</name>
    <dbReference type="NCBI Taxonomy" id="117903"/>
    <lineage>
        <taxon>Eukaryota</taxon>
        <taxon>Metazoa</taxon>
        <taxon>Spiralia</taxon>
        <taxon>Lophotrochozoa</taxon>
        <taxon>Platyhelminthes</taxon>
        <taxon>Monogenea</taxon>
        <taxon>Polyopisthocotylea</taxon>
        <taxon>Polystomatidea</taxon>
        <taxon>Polystomatidae</taxon>
        <taxon>Protopolystoma</taxon>
    </lineage>
</organism>